<dbReference type="GO" id="GO:0042791">
    <property type="term" value="P:5S class rRNA transcription by RNA polymerase III"/>
    <property type="evidence" value="ECO:0007669"/>
    <property type="project" value="EnsemblFungi"/>
</dbReference>
<feature type="compositionally biased region" description="Acidic residues" evidence="2">
    <location>
        <begin position="45"/>
        <end position="63"/>
    </location>
</feature>
<feature type="compositionally biased region" description="Low complexity" evidence="2">
    <location>
        <begin position="33"/>
        <end position="44"/>
    </location>
</feature>
<dbReference type="Proteomes" id="UP000095085">
    <property type="component" value="Unassembled WGS sequence"/>
</dbReference>
<sequence>MPVTNQVHLGEIPGVNSRDKGREEDESEVGANSSDEISLGLSSGSEDELALIEDEDDEDEEEEGTNKAKRPTRARNPATSTYQDDLLDGIDFQLSDDSFDDLDGQVLFTSSSDEYQDNEEAEDDLDENYDFKEALRLAGNFRSKKKKNVKTKSYWKRKMMRTTNRELDPEVRMHLSQANEAFVRQDFQLALNSYLEVIKKDPKNFNAYKTLGEIYKSQGRLHECCNYWLLAANIHPWDSQFWSNVAELSSELGYIDQAIYCYTRAISADSNKRPEFILERAILYKEKKQYGRALEGFQKIHSLFPTDSNIIKNLASVYLEQKRVNDAINLYMSILDQNMRPSESTESQVPSFDWAELNILCELYLSQHAYVVGIKILKLVARWLQDRSDEKWWDEQDNDIEFDRRRFTVIKQRSATDQEAAQDKEFDLPIDIRFKLGVLRLGLDQKEEAMFHFDYLRDEEEIADLLFEAGKALEAQGYNEDAIEFLNKAYDDEEQRSTELLELMGKCNLEMGEYQQAKEIYTSLAEVLPESLDIKLALIEALYHLGDVEEAGVLLERVSAMAKDTEKEGIKDTLGDDEEPLPLINNTQLIRSARSAKLTEDERIDIENNAKRRVLEKFHRMQRLQPAIDTHDRVAVMAWIKLAAQLVEMFMSVRSFFPRDKNRLFKGIILYKRKKQMGINDKLARVYNLYEGMTAPDNIRHELTSVTEYRGLSYDEWFFIFVQYAILLHQYEENIEIAIQTIEIAQGVSVFVQDKKKSNIMKLIRLMFSINQDDATGIAVHVRHFLSVNQFSPFMYKFFMCCFSSGSKRWASYTSYLHQKFFLRQVKAFDSILKNTKITGMATITADVKNVNLKKDNLEVLYTYATLFGGSRSHVSEVIYANRAYQNYHQDPTVCLILGISHVHRSMQRLSTNRHLQLLQGISYLLEYRSHRLANATNYERQEVEFNFGRLFQMIGLPSLAVKFYDKVLSFHDKLEDSKYDLLMEAAHNLSLIYTISGNTALAREITVKYLTI</sequence>
<dbReference type="InterPro" id="IPR011990">
    <property type="entry name" value="TPR-like_helical_dom_sf"/>
</dbReference>
<protein>
    <submittedName>
        <fullName evidence="3">TPR-like protein</fullName>
    </submittedName>
</protein>
<feature type="repeat" description="TPR" evidence="1">
    <location>
        <begin position="239"/>
        <end position="272"/>
    </location>
</feature>
<dbReference type="AlphaFoldDB" id="A0A1E4RHQ4"/>
<dbReference type="Pfam" id="PF13431">
    <property type="entry name" value="TPR_17"/>
    <property type="match status" value="1"/>
</dbReference>
<evidence type="ECO:0000313" key="3">
    <source>
        <dbReference type="EMBL" id="ODV66807.1"/>
    </source>
</evidence>
<keyword evidence="4" id="KW-1185">Reference proteome</keyword>
<dbReference type="OrthoDB" id="9991317at2759"/>
<dbReference type="PANTHER" id="PTHR23082">
    <property type="entry name" value="TRANSCRIPTION INITIATION FACTOR IIIC TFIIIC , POLYPEPTIDE 3-RELATED"/>
    <property type="match status" value="1"/>
</dbReference>
<dbReference type="GO" id="GO:0001003">
    <property type="term" value="F:RNA polymerase III type 2 promoter sequence-specific DNA binding"/>
    <property type="evidence" value="ECO:0007669"/>
    <property type="project" value="EnsemblFungi"/>
</dbReference>
<reference evidence="4" key="1">
    <citation type="submission" date="2016-05" db="EMBL/GenBank/DDBJ databases">
        <title>Comparative genomics of biotechnologically important yeasts.</title>
        <authorList>
            <consortium name="DOE Joint Genome Institute"/>
            <person name="Riley R."/>
            <person name="Haridas S."/>
            <person name="Wolfe K.H."/>
            <person name="Lopes M.R."/>
            <person name="Hittinger C.T."/>
            <person name="Goker M."/>
            <person name="Salamov A."/>
            <person name="Wisecaver J."/>
            <person name="Long T.M."/>
            <person name="Aerts A.L."/>
            <person name="Barry K."/>
            <person name="Choi C."/>
            <person name="Clum A."/>
            <person name="Coughlan A.Y."/>
            <person name="Deshpande S."/>
            <person name="Douglass A.P."/>
            <person name="Hanson S.J."/>
            <person name="Klenk H.-P."/>
            <person name="Labutti K."/>
            <person name="Lapidus A."/>
            <person name="Lindquist E."/>
            <person name="Lipzen A."/>
            <person name="Meier-Kolthoff J.P."/>
            <person name="Ohm R.A."/>
            <person name="Otillar R.P."/>
            <person name="Pangilinan J."/>
            <person name="Peng Y."/>
            <person name="Rokas A."/>
            <person name="Rosa C.A."/>
            <person name="Scheuner C."/>
            <person name="Sibirny A.A."/>
            <person name="Slot J.C."/>
            <person name="Stielow J.B."/>
            <person name="Sun H."/>
            <person name="Kurtzman C.P."/>
            <person name="Blackwell M."/>
            <person name="Grigoriev I.V."/>
            <person name="Jeffries T.W."/>
        </authorList>
    </citation>
    <scope>NUCLEOTIDE SEQUENCE [LARGE SCALE GENOMIC DNA]</scope>
    <source>
        <strain evidence="4">NRRL Y-1933</strain>
    </source>
</reference>
<organism evidence="3 4">
    <name type="scientific">Hyphopichia burtonii NRRL Y-1933</name>
    <dbReference type="NCBI Taxonomy" id="984485"/>
    <lineage>
        <taxon>Eukaryota</taxon>
        <taxon>Fungi</taxon>
        <taxon>Dikarya</taxon>
        <taxon>Ascomycota</taxon>
        <taxon>Saccharomycotina</taxon>
        <taxon>Pichiomycetes</taxon>
        <taxon>Debaryomycetaceae</taxon>
        <taxon>Hyphopichia</taxon>
    </lineage>
</organism>
<dbReference type="PANTHER" id="PTHR23082:SF0">
    <property type="entry name" value="GENERAL TRANSCRIPTION FACTOR 3C POLYPEPTIDE 3"/>
    <property type="match status" value="1"/>
</dbReference>
<dbReference type="InterPro" id="IPR019734">
    <property type="entry name" value="TPR_rpt"/>
</dbReference>
<dbReference type="Pfam" id="PF14559">
    <property type="entry name" value="TPR_19"/>
    <property type="match status" value="1"/>
</dbReference>
<dbReference type="RefSeq" id="XP_020075874.1">
    <property type="nucleotide sequence ID" value="XM_020221234.1"/>
</dbReference>
<dbReference type="GeneID" id="30995783"/>
<keyword evidence="1" id="KW-0802">TPR repeat</keyword>
<name>A0A1E4RHQ4_9ASCO</name>
<gene>
    <name evidence="3" type="ORF">HYPBUDRAFT_152869</name>
</gene>
<dbReference type="EMBL" id="KV454541">
    <property type="protein sequence ID" value="ODV66807.1"/>
    <property type="molecule type" value="Genomic_DNA"/>
</dbReference>
<dbReference type="GO" id="GO:0008301">
    <property type="term" value="F:DNA binding, bending"/>
    <property type="evidence" value="ECO:0007669"/>
    <property type="project" value="EnsemblFungi"/>
</dbReference>
<feature type="repeat" description="TPR" evidence="1">
    <location>
        <begin position="498"/>
        <end position="531"/>
    </location>
</feature>
<evidence type="ECO:0000256" key="2">
    <source>
        <dbReference type="SAM" id="MobiDB-lite"/>
    </source>
</evidence>
<dbReference type="Gene3D" id="1.25.40.10">
    <property type="entry name" value="Tetratricopeptide repeat domain"/>
    <property type="match status" value="2"/>
</dbReference>
<proteinExistence type="predicted"/>
<dbReference type="InterPro" id="IPR039340">
    <property type="entry name" value="Tfc4/TFIIIC-102/Sfc4"/>
</dbReference>
<dbReference type="SMART" id="SM00028">
    <property type="entry name" value="TPR"/>
    <property type="match status" value="8"/>
</dbReference>
<dbReference type="GO" id="GO:0000127">
    <property type="term" value="C:transcription factor TFIIIC complex"/>
    <property type="evidence" value="ECO:0007669"/>
    <property type="project" value="EnsemblFungi"/>
</dbReference>
<evidence type="ECO:0000313" key="4">
    <source>
        <dbReference type="Proteomes" id="UP000095085"/>
    </source>
</evidence>
<dbReference type="GO" id="GO:0001002">
    <property type="term" value="F:RNA polymerase III type 1 promoter sequence-specific DNA binding"/>
    <property type="evidence" value="ECO:0007669"/>
    <property type="project" value="EnsemblFungi"/>
</dbReference>
<dbReference type="STRING" id="984485.A0A1E4RHQ4"/>
<dbReference type="SUPFAM" id="SSF48452">
    <property type="entry name" value="TPR-like"/>
    <property type="match status" value="2"/>
</dbReference>
<evidence type="ECO:0000256" key="1">
    <source>
        <dbReference type="PROSITE-ProRule" id="PRU00339"/>
    </source>
</evidence>
<dbReference type="PROSITE" id="PS50005">
    <property type="entry name" value="TPR"/>
    <property type="match status" value="3"/>
</dbReference>
<feature type="repeat" description="TPR" evidence="1">
    <location>
        <begin position="274"/>
        <end position="307"/>
    </location>
</feature>
<accession>A0A1E4RHQ4</accession>
<feature type="region of interest" description="Disordered" evidence="2">
    <location>
        <begin position="1"/>
        <end position="84"/>
    </location>
</feature>